<dbReference type="Pfam" id="PF00931">
    <property type="entry name" value="NB-ARC"/>
    <property type="match status" value="1"/>
</dbReference>
<dbReference type="Proteomes" id="UP001604277">
    <property type="component" value="Unassembled WGS sequence"/>
</dbReference>
<dbReference type="FunFam" id="3.40.50.300:FF:001091">
    <property type="entry name" value="Probable disease resistance protein At1g61300"/>
    <property type="match status" value="1"/>
</dbReference>
<evidence type="ECO:0000313" key="8">
    <source>
        <dbReference type="Proteomes" id="UP001604277"/>
    </source>
</evidence>
<dbReference type="PANTHER" id="PTHR36766:SF64">
    <property type="entry name" value="OS12G0206100 PROTEIN"/>
    <property type="match status" value="1"/>
</dbReference>
<evidence type="ECO:0000256" key="2">
    <source>
        <dbReference type="ARBA" id="ARBA00022741"/>
    </source>
</evidence>
<proteinExistence type="inferred from homology"/>
<keyword evidence="4" id="KW-0067">ATP-binding</keyword>
<dbReference type="Gene3D" id="1.20.5.4130">
    <property type="match status" value="1"/>
</dbReference>
<evidence type="ECO:0000259" key="6">
    <source>
        <dbReference type="Pfam" id="PF00931"/>
    </source>
</evidence>
<comment type="caution">
    <text evidence="7">The sequence shown here is derived from an EMBL/GenBank/DDBJ whole genome shotgun (WGS) entry which is preliminary data.</text>
</comment>
<dbReference type="EMBL" id="JBFOLJ010000019">
    <property type="protein sequence ID" value="KAL2463182.1"/>
    <property type="molecule type" value="Genomic_DNA"/>
</dbReference>
<dbReference type="InterPro" id="IPR027417">
    <property type="entry name" value="P-loop_NTPase"/>
</dbReference>
<feature type="domain" description="NB-ARC" evidence="6">
    <location>
        <begin position="150"/>
        <end position="308"/>
    </location>
</feature>
<dbReference type="PANTHER" id="PTHR36766">
    <property type="entry name" value="PLANT BROAD-SPECTRUM MILDEW RESISTANCE PROTEIN RPW8"/>
    <property type="match status" value="1"/>
</dbReference>
<feature type="compositionally biased region" description="Basic and acidic residues" evidence="5">
    <location>
        <begin position="337"/>
        <end position="348"/>
    </location>
</feature>
<dbReference type="GO" id="GO:0006952">
    <property type="term" value="P:defense response"/>
    <property type="evidence" value="ECO:0007669"/>
    <property type="project" value="UniProtKB-KW"/>
</dbReference>
<evidence type="ECO:0000256" key="1">
    <source>
        <dbReference type="ARBA" id="ARBA00008894"/>
    </source>
</evidence>
<evidence type="ECO:0000256" key="3">
    <source>
        <dbReference type="ARBA" id="ARBA00022821"/>
    </source>
</evidence>
<name>A0ABD1PH48_9LAMI</name>
<keyword evidence="2" id="KW-0547">Nucleotide-binding</keyword>
<gene>
    <name evidence="7" type="ORF">Fot_52838</name>
</gene>
<organism evidence="7 8">
    <name type="scientific">Forsythia ovata</name>
    <dbReference type="NCBI Taxonomy" id="205694"/>
    <lineage>
        <taxon>Eukaryota</taxon>
        <taxon>Viridiplantae</taxon>
        <taxon>Streptophyta</taxon>
        <taxon>Embryophyta</taxon>
        <taxon>Tracheophyta</taxon>
        <taxon>Spermatophyta</taxon>
        <taxon>Magnoliopsida</taxon>
        <taxon>eudicotyledons</taxon>
        <taxon>Gunneridae</taxon>
        <taxon>Pentapetalae</taxon>
        <taxon>asterids</taxon>
        <taxon>lamiids</taxon>
        <taxon>Lamiales</taxon>
        <taxon>Oleaceae</taxon>
        <taxon>Forsythieae</taxon>
        <taxon>Forsythia</taxon>
    </lineage>
</organism>
<dbReference type="InterPro" id="IPR002182">
    <property type="entry name" value="NB-ARC"/>
</dbReference>
<dbReference type="GO" id="GO:0005524">
    <property type="term" value="F:ATP binding"/>
    <property type="evidence" value="ECO:0007669"/>
    <property type="project" value="UniProtKB-KW"/>
</dbReference>
<keyword evidence="3" id="KW-0611">Plant defense</keyword>
<feature type="region of interest" description="Disordered" evidence="5">
    <location>
        <begin position="328"/>
        <end position="357"/>
    </location>
</feature>
<dbReference type="Gene3D" id="3.40.50.300">
    <property type="entry name" value="P-loop containing nucleotide triphosphate hydrolases"/>
    <property type="match status" value="1"/>
</dbReference>
<reference evidence="8" key="1">
    <citation type="submission" date="2024-07" db="EMBL/GenBank/DDBJ databases">
        <title>Two chromosome-level genome assemblies of Korean endemic species Abeliophyllum distichum and Forsythia ovata (Oleaceae).</title>
        <authorList>
            <person name="Jang H."/>
        </authorList>
    </citation>
    <scope>NUCLEOTIDE SEQUENCE [LARGE SCALE GENOMIC DNA]</scope>
</reference>
<keyword evidence="8" id="KW-1185">Reference proteome</keyword>
<evidence type="ECO:0000256" key="5">
    <source>
        <dbReference type="SAM" id="MobiDB-lite"/>
    </source>
</evidence>
<accession>A0ABD1PH48</accession>
<dbReference type="PRINTS" id="PR00364">
    <property type="entry name" value="DISEASERSIST"/>
</dbReference>
<dbReference type="SUPFAM" id="SSF52540">
    <property type="entry name" value="P-loop containing nucleoside triphosphate hydrolases"/>
    <property type="match status" value="1"/>
</dbReference>
<sequence length="357" mass="41336">MAFQELVALVNRIVSFTLLFDPEVVNAVHDVQAKLRLCNSILKDLDGRKNNEDSENKLEVYIRDVVCRLEDVLEIFFIRYNTRRVEKYRGTFIDKVKAMREIMFKVRKIETMMSNITKERRLNRFYTLVDEESIVGMEVDTQNLTLHIVDDVHQVICLYGVGGIGKTTMAMTLYKHRIVRVHFEGFAWISMNSNIARTDVIGIILDQLDPEGYNLSMNIPDAELATKLHHLLQKKRCLIVLDDLRSKDIWKFLHRAFPSGETSSKILVTTRERTVAAHVAGDDRGIIDLMKSLNQQDSWPLFRQGTFTGNHAERDLKFSIQREKIKLKKEKKRVRTKERSNTRKENGKIKKRGGGGA</sequence>
<protein>
    <submittedName>
        <fullName evidence="7">Disease resistance protein</fullName>
    </submittedName>
</protein>
<evidence type="ECO:0000313" key="7">
    <source>
        <dbReference type="EMBL" id="KAL2463182.1"/>
    </source>
</evidence>
<dbReference type="AlphaFoldDB" id="A0ABD1PH48"/>
<comment type="similarity">
    <text evidence="1">Belongs to the disease resistance NB-LRR family.</text>
</comment>
<evidence type="ECO:0000256" key="4">
    <source>
        <dbReference type="ARBA" id="ARBA00022840"/>
    </source>
</evidence>